<feature type="region of interest" description="Disordered" evidence="1">
    <location>
        <begin position="20"/>
        <end position="96"/>
    </location>
</feature>
<keyword evidence="3" id="KW-1185">Reference proteome</keyword>
<dbReference type="EMBL" id="KI630229">
    <property type="protein sequence ID" value="EYU43880.1"/>
    <property type="molecule type" value="Genomic_DNA"/>
</dbReference>
<proteinExistence type="predicted"/>
<dbReference type="STRING" id="4155.A0A022RY16"/>
<organism evidence="2 3">
    <name type="scientific">Erythranthe guttata</name>
    <name type="common">Yellow monkey flower</name>
    <name type="synonym">Mimulus guttatus</name>
    <dbReference type="NCBI Taxonomy" id="4155"/>
    <lineage>
        <taxon>Eukaryota</taxon>
        <taxon>Viridiplantae</taxon>
        <taxon>Streptophyta</taxon>
        <taxon>Embryophyta</taxon>
        <taxon>Tracheophyta</taxon>
        <taxon>Spermatophyta</taxon>
        <taxon>Magnoliopsida</taxon>
        <taxon>eudicotyledons</taxon>
        <taxon>Gunneridae</taxon>
        <taxon>Pentapetalae</taxon>
        <taxon>asterids</taxon>
        <taxon>lamiids</taxon>
        <taxon>Lamiales</taxon>
        <taxon>Phrymaceae</taxon>
        <taxon>Erythranthe</taxon>
    </lineage>
</organism>
<evidence type="ECO:0000313" key="2">
    <source>
        <dbReference type="EMBL" id="EYU43880.1"/>
    </source>
</evidence>
<feature type="compositionally biased region" description="Low complexity" evidence="1">
    <location>
        <begin position="41"/>
        <end position="57"/>
    </location>
</feature>
<dbReference type="InterPro" id="IPR039346">
    <property type="entry name" value="AGP25/26"/>
</dbReference>
<dbReference type="Proteomes" id="UP000030748">
    <property type="component" value="Unassembled WGS sequence"/>
</dbReference>
<evidence type="ECO:0000313" key="3">
    <source>
        <dbReference type="Proteomes" id="UP000030748"/>
    </source>
</evidence>
<reference evidence="2 3" key="1">
    <citation type="journal article" date="2013" name="Proc. Natl. Acad. Sci. U.S.A.">
        <title>Fine-scale variation in meiotic recombination in Mimulus inferred from population shotgun sequencing.</title>
        <authorList>
            <person name="Hellsten U."/>
            <person name="Wright K.M."/>
            <person name="Jenkins J."/>
            <person name="Shu S."/>
            <person name="Yuan Y."/>
            <person name="Wessler S.R."/>
            <person name="Schmutz J."/>
            <person name="Willis J.H."/>
            <person name="Rokhsar D.S."/>
        </authorList>
    </citation>
    <scope>NUCLEOTIDE SEQUENCE [LARGE SCALE GENOMIC DNA]</scope>
    <source>
        <strain evidence="3">cv. DUN x IM62</strain>
    </source>
</reference>
<gene>
    <name evidence="2" type="ORF">MIMGU_mgv1a026711mg</name>
</gene>
<protein>
    <submittedName>
        <fullName evidence="2">Uncharacterized protein</fullName>
    </submittedName>
</protein>
<accession>A0A022RY16</accession>
<evidence type="ECO:0000256" key="1">
    <source>
        <dbReference type="SAM" id="MobiDB-lite"/>
    </source>
</evidence>
<dbReference type="PANTHER" id="PTHR35725:SF3">
    <property type="entry name" value="CLASSICAL ARABINOGALACTAN PROTEIN 25"/>
    <property type="match status" value="1"/>
</dbReference>
<feature type="compositionally biased region" description="Polar residues" evidence="1">
    <location>
        <begin position="86"/>
        <end position="96"/>
    </location>
</feature>
<dbReference type="AlphaFoldDB" id="A0A022RY16"/>
<sequence length="96" mass="9664">MDLKVILAYIRDISAAPALLPDPPTSPYIQELSPDIAPLLPSSGGPTRSSTGSSMPTIPSTRTPNPDTVSSIGPDTALAPAAGPLQDSSAQGVGVQ</sequence>
<name>A0A022RY16_ERYGU</name>
<dbReference type="PANTHER" id="PTHR35725">
    <property type="entry name" value="CLASSICAL ARABINOGALACTAN PROTEIN 26"/>
    <property type="match status" value="1"/>
</dbReference>
<feature type="compositionally biased region" description="Polar residues" evidence="1">
    <location>
        <begin position="58"/>
        <end position="73"/>
    </location>
</feature>
<feature type="non-terminal residue" evidence="2">
    <location>
        <position position="96"/>
    </location>
</feature>